<dbReference type="Gene3D" id="2.60.40.10">
    <property type="entry name" value="Immunoglobulins"/>
    <property type="match status" value="2"/>
</dbReference>
<dbReference type="Pfam" id="PF00630">
    <property type="entry name" value="Filamin"/>
    <property type="match status" value="1"/>
</dbReference>
<accession>A0A401SMG2</accession>
<reference evidence="3 4" key="1">
    <citation type="journal article" date="2018" name="Nat. Ecol. Evol.">
        <title>Shark genomes provide insights into elasmobranch evolution and the origin of vertebrates.</title>
        <authorList>
            <person name="Hara Y"/>
            <person name="Yamaguchi K"/>
            <person name="Onimaru K"/>
            <person name="Kadota M"/>
            <person name="Koyanagi M"/>
            <person name="Keeley SD"/>
            <person name="Tatsumi K"/>
            <person name="Tanaka K"/>
            <person name="Motone F"/>
            <person name="Kageyama Y"/>
            <person name="Nozu R"/>
            <person name="Adachi N"/>
            <person name="Nishimura O"/>
            <person name="Nakagawa R"/>
            <person name="Tanegashima C"/>
            <person name="Kiyatake I"/>
            <person name="Matsumoto R"/>
            <person name="Murakumo K"/>
            <person name="Nishida K"/>
            <person name="Terakita A"/>
            <person name="Kuratani S"/>
            <person name="Sato K"/>
            <person name="Hyodo S Kuraku.S."/>
        </authorList>
    </citation>
    <scope>NUCLEOTIDE SEQUENCE [LARGE SCALE GENOMIC DNA]</scope>
</reference>
<dbReference type="Proteomes" id="UP000287033">
    <property type="component" value="Unassembled WGS sequence"/>
</dbReference>
<evidence type="ECO:0000313" key="3">
    <source>
        <dbReference type="EMBL" id="GCC31563.1"/>
    </source>
</evidence>
<dbReference type="PANTHER" id="PTHR38537:SF5">
    <property type="entry name" value="FILAMIN-A"/>
    <property type="match status" value="1"/>
</dbReference>
<keyword evidence="4" id="KW-1185">Reference proteome</keyword>
<dbReference type="InterPro" id="IPR014756">
    <property type="entry name" value="Ig_E-set"/>
</dbReference>
<feature type="repeat" description="Filamin" evidence="2">
    <location>
        <begin position="1"/>
        <end position="51"/>
    </location>
</feature>
<evidence type="ECO:0000313" key="4">
    <source>
        <dbReference type="Proteomes" id="UP000287033"/>
    </source>
</evidence>
<dbReference type="SUPFAM" id="SSF81296">
    <property type="entry name" value="E set domains"/>
    <property type="match status" value="1"/>
</dbReference>
<dbReference type="GO" id="GO:0030036">
    <property type="term" value="P:actin cytoskeleton organization"/>
    <property type="evidence" value="ECO:0007669"/>
    <property type="project" value="InterPro"/>
</dbReference>
<dbReference type="OrthoDB" id="5334309at2759"/>
<dbReference type="PROSITE" id="PS50194">
    <property type="entry name" value="FILAMIN_REPEAT"/>
    <property type="match status" value="1"/>
</dbReference>
<organism evidence="3 4">
    <name type="scientific">Chiloscyllium punctatum</name>
    <name type="common">Brownbanded bambooshark</name>
    <name type="synonym">Hemiscyllium punctatum</name>
    <dbReference type="NCBI Taxonomy" id="137246"/>
    <lineage>
        <taxon>Eukaryota</taxon>
        <taxon>Metazoa</taxon>
        <taxon>Chordata</taxon>
        <taxon>Craniata</taxon>
        <taxon>Vertebrata</taxon>
        <taxon>Chondrichthyes</taxon>
        <taxon>Elasmobranchii</taxon>
        <taxon>Galeomorphii</taxon>
        <taxon>Galeoidea</taxon>
        <taxon>Orectolobiformes</taxon>
        <taxon>Hemiscylliidae</taxon>
        <taxon>Chiloscyllium</taxon>
    </lineage>
</organism>
<gene>
    <name evidence="3" type="ORF">chiPu_0010022</name>
</gene>
<comment type="caution">
    <text evidence="3">The sequence shown here is derived from an EMBL/GenBank/DDBJ whole genome shotgun (WGS) entry which is preliminary data.</text>
</comment>
<dbReference type="InterPro" id="IPR017868">
    <property type="entry name" value="Filamin/ABP280_repeat-like"/>
</dbReference>
<dbReference type="STRING" id="137246.A0A401SMG2"/>
<dbReference type="EMBL" id="BEZZ01000372">
    <property type="protein sequence ID" value="GCC31563.1"/>
    <property type="molecule type" value="Genomic_DNA"/>
</dbReference>
<name>A0A401SMG2_CHIPU</name>
<proteinExistence type="predicted"/>
<evidence type="ECO:0000256" key="1">
    <source>
        <dbReference type="ARBA" id="ARBA00022737"/>
    </source>
</evidence>
<dbReference type="InterPro" id="IPR013783">
    <property type="entry name" value="Ig-like_fold"/>
</dbReference>
<dbReference type="PANTHER" id="PTHR38537">
    <property type="entry name" value="JITTERBUG, ISOFORM N"/>
    <property type="match status" value="1"/>
</dbReference>
<dbReference type="GO" id="GO:0051015">
    <property type="term" value="F:actin filament binding"/>
    <property type="evidence" value="ECO:0007669"/>
    <property type="project" value="InterPro"/>
</dbReference>
<evidence type="ECO:0000256" key="2">
    <source>
        <dbReference type="PROSITE-ProRule" id="PRU00087"/>
    </source>
</evidence>
<sequence>MPSKLTAKPDIVDNKDGIVTVSFALTENGLHEMVIKCDGNQIPGSPLLFYVDVVISGHVKAYTPGFIHGVVNKPVLFTVDTKHAGEGTGNEQSLLFTQLLPDDSGCPFRLLALTTYVYVVELNYFRVVSGV</sequence>
<dbReference type="InterPro" id="IPR044801">
    <property type="entry name" value="Filamin"/>
</dbReference>
<protein>
    <submittedName>
        <fullName evidence="3">Uncharacterized protein</fullName>
    </submittedName>
</protein>
<keyword evidence="1" id="KW-0677">Repeat</keyword>
<dbReference type="AlphaFoldDB" id="A0A401SMG2"/>